<evidence type="ECO:0000256" key="5">
    <source>
        <dbReference type="ARBA" id="ARBA00025758"/>
    </source>
</evidence>
<keyword evidence="4 7" id="KW-0508">mRNA splicing</keyword>
<dbReference type="Gene3D" id="1.20.58.1070">
    <property type="match status" value="1"/>
</dbReference>
<accession>A0A814EY32</accession>
<dbReference type="PANTHER" id="PTHR12794:SF0">
    <property type="entry name" value="GEM-ASSOCIATED PROTEIN 2"/>
    <property type="match status" value="1"/>
</dbReference>
<dbReference type="EMBL" id="CAJNOR010000662">
    <property type="protein sequence ID" value="CAF0975563.1"/>
    <property type="molecule type" value="Genomic_DNA"/>
</dbReference>
<evidence type="ECO:0000256" key="1">
    <source>
        <dbReference type="ARBA" id="ARBA00004496"/>
    </source>
</evidence>
<evidence type="ECO:0000256" key="6">
    <source>
        <dbReference type="ARBA" id="ARBA00047179"/>
    </source>
</evidence>
<gene>
    <name evidence="8" type="ORF">XAT740_LOCUS11903</name>
</gene>
<reference evidence="8" key="1">
    <citation type="submission" date="2021-02" db="EMBL/GenBank/DDBJ databases">
        <authorList>
            <person name="Nowell W R."/>
        </authorList>
    </citation>
    <scope>NUCLEOTIDE SEQUENCE</scope>
</reference>
<keyword evidence="9" id="KW-1185">Reference proteome</keyword>
<dbReference type="GO" id="GO:0032797">
    <property type="term" value="C:SMN complex"/>
    <property type="evidence" value="ECO:0007669"/>
    <property type="project" value="UniProtKB-UniRule"/>
</dbReference>
<dbReference type="GO" id="GO:0000245">
    <property type="term" value="P:spliceosomal complex assembly"/>
    <property type="evidence" value="ECO:0007669"/>
    <property type="project" value="UniProtKB-UniRule"/>
</dbReference>
<dbReference type="Pfam" id="PF04938">
    <property type="entry name" value="SIP1"/>
    <property type="match status" value="1"/>
</dbReference>
<keyword evidence="2 7" id="KW-0963">Cytoplasm</keyword>
<dbReference type="PANTHER" id="PTHR12794">
    <property type="entry name" value="GEMIN2"/>
    <property type="match status" value="1"/>
</dbReference>
<comment type="subcellular location">
    <subcellularLocation>
        <location evidence="1">Cytoplasm</location>
    </subcellularLocation>
</comment>
<dbReference type="GO" id="GO:0005681">
    <property type="term" value="C:spliceosomal complex"/>
    <property type="evidence" value="ECO:0007669"/>
    <property type="project" value="UniProtKB-UniRule"/>
</dbReference>
<dbReference type="InterPro" id="IPR017364">
    <property type="entry name" value="GEMIN2"/>
</dbReference>
<keyword evidence="3 7" id="KW-0507">mRNA processing</keyword>
<comment type="caution">
    <text evidence="8">The sequence shown here is derived from an EMBL/GenBank/DDBJ whole genome shotgun (WGS) entry which is preliminary data.</text>
</comment>
<comment type="function">
    <text evidence="7">The SMN complex catalyzes the assembly of small nuclear ribonucleoproteins (snRNPs), the building blocks of the spliceosome, and thereby plays an important role in the splicing of cellular pre-mRNAs.</text>
</comment>
<name>A0A814EY32_ADIRI</name>
<protein>
    <recommendedName>
        <fullName evidence="6 7">Gem-associated protein 2</fullName>
    </recommendedName>
</protein>
<dbReference type="PIRSF" id="PIRSF038038">
    <property type="entry name" value="SMN_Gemin2"/>
    <property type="match status" value="1"/>
</dbReference>
<dbReference type="GO" id="GO:0000387">
    <property type="term" value="P:spliceosomal snRNP assembly"/>
    <property type="evidence" value="ECO:0007669"/>
    <property type="project" value="UniProtKB-UniRule"/>
</dbReference>
<evidence type="ECO:0000256" key="2">
    <source>
        <dbReference type="ARBA" id="ARBA00022490"/>
    </source>
</evidence>
<evidence type="ECO:0000256" key="7">
    <source>
        <dbReference type="PIRNR" id="PIRNR038038"/>
    </source>
</evidence>
<comment type="subunit">
    <text evidence="7">Part of the core SMN complex.</text>
</comment>
<dbReference type="AlphaFoldDB" id="A0A814EY32"/>
<organism evidence="8 9">
    <name type="scientific">Adineta ricciae</name>
    <name type="common">Rotifer</name>
    <dbReference type="NCBI Taxonomy" id="249248"/>
    <lineage>
        <taxon>Eukaryota</taxon>
        <taxon>Metazoa</taxon>
        <taxon>Spiralia</taxon>
        <taxon>Gnathifera</taxon>
        <taxon>Rotifera</taxon>
        <taxon>Eurotatoria</taxon>
        <taxon>Bdelloidea</taxon>
        <taxon>Adinetida</taxon>
        <taxon>Adinetidae</taxon>
        <taxon>Adineta</taxon>
    </lineage>
</organism>
<evidence type="ECO:0000313" key="8">
    <source>
        <dbReference type="EMBL" id="CAF0975563.1"/>
    </source>
</evidence>
<evidence type="ECO:0000256" key="3">
    <source>
        <dbReference type="ARBA" id="ARBA00022664"/>
    </source>
</evidence>
<sequence length="276" mass="31951">MFQNNESSSDDDEGLCKQALPIADNSIGPIDLSKMPTTGEEYLRQVRFQAAQLPDFRSDSEKQRRVSKSSNTKNHAWHKLFSTANPTAKYVVPIDWQNEECRTFSEVRNSYFEMRDRLRAANKKYKNMKLKTANHYWKFCFGDEIPFQSPLSSLEVDEQQQMQNSFPTITKMSILTQPQIHELLQHEIEWLKQCGCSIHLALYTFAALVAIEKPIGDDEMYTIRQICMIWKQTRTKFLNSADNQQSVDKALIKSCDLFVCIVGRYFGQFDLADASE</sequence>
<proteinExistence type="inferred from homology"/>
<evidence type="ECO:0000256" key="4">
    <source>
        <dbReference type="ARBA" id="ARBA00023187"/>
    </source>
</evidence>
<dbReference type="Proteomes" id="UP000663828">
    <property type="component" value="Unassembled WGS sequence"/>
</dbReference>
<comment type="similarity">
    <text evidence="5 7">Belongs to the gemin-2 family.</text>
</comment>
<dbReference type="InterPro" id="IPR035426">
    <property type="entry name" value="Gemin2/Brr1"/>
</dbReference>
<evidence type="ECO:0000313" key="9">
    <source>
        <dbReference type="Proteomes" id="UP000663828"/>
    </source>
</evidence>